<sequence length="461" mass="50831">MYDVVIVGSGIVGLMTAYRLSRYKLRVLVVDSNPEPGWGVSKGHAAIVHVVQLPFSSLKSRMAREGNRLLGEVARELGVRLERTSTLVVATKLHHLLALPLVALYLRLNLGKEFPVKLRGRGYLRREEPGLTRKALGAVEVYGYGCVDNFDLLYGLYEFASANGVEFRFGERVVAARVLEDRVEVETDKGNVYEAGFLVNAAGLWADEVARFTGDEASFELGKGVLLVFDRRHTRRFVAPAYLKPDPKTKGGAVMFTVDGRGLWGPNLRPARDKYDVCVDEEDVEMLYRKFAPLLEGDPGIPLKAYAGVRPIPPENDFRITYSKSSRRVVHAIGTESPAFTASPAIADRIVSMLGDAGLRLEPKEKLAPRKPFPRARDNPEKARGRVVCTCSLVTEEEVREAVRRGSRTLQGVMFRTGACMGTCQGARCIAEVARIVAEELGVGVEELTLRGGGSWLVKKK</sequence>
<dbReference type="RefSeq" id="WP_011753037.1">
    <property type="nucleotide sequence ID" value="NC_008698.1"/>
</dbReference>
<dbReference type="CDD" id="cd19946">
    <property type="entry name" value="GlpA-like_Fer2_BFD-like"/>
    <property type="match status" value="1"/>
</dbReference>
<proteinExistence type="predicted"/>
<dbReference type="PANTHER" id="PTHR42720:SF1">
    <property type="entry name" value="GLYCEROL 3-PHOSPHATE OXIDASE"/>
    <property type="match status" value="1"/>
</dbReference>
<feature type="domain" description="FAD dependent oxidoreductase" evidence="1">
    <location>
        <begin position="3"/>
        <end position="351"/>
    </location>
</feature>
<dbReference type="Gene3D" id="3.50.50.60">
    <property type="entry name" value="FAD/NAD(P)-binding domain"/>
    <property type="match status" value="1"/>
</dbReference>
<evidence type="ECO:0000259" key="2">
    <source>
        <dbReference type="Pfam" id="PF04324"/>
    </source>
</evidence>
<gene>
    <name evidence="3" type="ordered locus">Tpen_1375</name>
</gene>
<dbReference type="InterPro" id="IPR036188">
    <property type="entry name" value="FAD/NAD-bd_sf"/>
</dbReference>
<reference evidence="4" key="1">
    <citation type="journal article" date="2008" name="J. Bacteriol.">
        <title>Genome sequence of Thermofilum pendens reveals an exceptional loss of biosynthetic pathways without genome reduction.</title>
        <authorList>
            <person name="Anderson I."/>
            <person name="Rodriguez J."/>
            <person name="Susanti D."/>
            <person name="Porat I."/>
            <person name="Reich C."/>
            <person name="Ulrich L.E."/>
            <person name="Elkins J.G."/>
            <person name="Mavromatis K."/>
            <person name="Lykidis A."/>
            <person name="Kim E."/>
            <person name="Thompson L.S."/>
            <person name="Nolan M."/>
            <person name="Land M."/>
            <person name="Copeland A."/>
            <person name="Lapidus A."/>
            <person name="Lucas S."/>
            <person name="Detter C."/>
            <person name="Zhulin I.B."/>
            <person name="Olsen G.J."/>
            <person name="Whitman W."/>
            <person name="Mukhopadhyay B."/>
            <person name="Bristow J."/>
            <person name="Kyrpides N."/>
        </authorList>
    </citation>
    <scope>NUCLEOTIDE SEQUENCE [LARGE SCALE GENOMIC DNA]</scope>
    <source>
        <strain evidence="4">DSM 2475 / Hrk 5</strain>
    </source>
</reference>
<protein>
    <submittedName>
        <fullName evidence="3">FAD dependent oxidoreductase</fullName>
    </submittedName>
</protein>
<name>A1RZZ2_THEPD</name>
<dbReference type="EnsemblBacteria" id="ABL78772">
    <property type="protein sequence ID" value="ABL78772"/>
    <property type="gene ID" value="Tpen_1375"/>
</dbReference>
<dbReference type="InterPro" id="IPR041854">
    <property type="entry name" value="BFD-like_2Fe2S-bd_dom_sf"/>
</dbReference>
<dbReference type="AlphaFoldDB" id="A1RZZ2"/>
<dbReference type="Gene3D" id="3.30.9.10">
    <property type="entry name" value="D-Amino Acid Oxidase, subunit A, domain 2"/>
    <property type="match status" value="1"/>
</dbReference>
<feature type="domain" description="BFD-like [2Fe-2S]-binding" evidence="2">
    <location>
        <begin position="387"/>
        <end position="439"/>
    </location>
</feature>
<dbReference type="SUPFAM" id="SSF51905">
    <property type="entry name" value="FAD/NAD(P)-binding domain"/>
    <property type="match status" value="1"/>
</dbReference>
<dbReference type="InterPro" id="IPR052745">
    <property type="entry name" value="G3P_Oxidase/Oxidoreductase"/>
</dbReference>
<dbReference type="GeneID" id="4600363"/>
<dbReference type="STRING" id="368408.Tpen_1375"/>
<dbReference type="KEGG" id="tpe:Tpen_1375"/>
<dbReference type="eggNOG" id="arCOG00754">
    <property type="taxonomic scope" value="Archaea"/>
</dbReference>
<dbReference type="PANTHER" id="PTHR42720">
    <property type="entry name" value="GLYCEROL-3-PHOSPHATE DEHYDROGENASE"/>
    <property type="match status" value="1"/>
</dbReference>
<dbReference type="Pfam" id="PF01266">
    <property type="entry name" value="DAO"/>
    <property type="match status" value="1"/>
</dbReference>
<dbReference type="InterPro" id="IPR006076">
    <property type="entry name" value="FAD-dep_OxRdtase"/>
</dbReference>
<dbReference type="InterPro" id="IPR007419">
    <property type="entry name" value="BFD-like_2Fe2S-bd_dom"/>
</dbReference>
<evidence type="ECO:0000313" key="4">
    <source>
        <dbReference type="Proteomes" id="UP000000641"/>
    </source>
</evidence>
<organism evidence="3 4">
    <name type="scientific">Thermofilum pendens (strain DSM 2475 / Hrk 5)</name>
    <dbReference type="NCBI Taxonomy" id="368408"/>
    <lineage>
        <taxon>Archaea</taxon>
        <taxon>Thermoproteota</taxon>
        <taxon>Thermoprotei</taxon>
        <taxon>Thermofilales</taxon>
        <taxon>Thermofilaceae</taxon>
        <taxon>Thermofilum</taxon>
    </lineage>
</organism>
<dbReference type="EMBL" id="CP000505">
    <property type="protein sequence ID" value="ABL78772.1"/>
    <property type="molecule type" value="Genomic_DNA"/>
</dbReference>
<evidence type="ECO:0000313" key="3">
    <source>
        <dbReference type="EMBL" id="ABL78772.1"/>
    </source>
</evidence>
<keyword evidence="4" id="KW-1185">Reference proteome</keyword>
<accession>A1RZZ2</accession>
<dbReference type="Proteomes" id="UP000000641">
    <property type="component" value="Chromosome"/>
</dbReference>
<evidence type="ECO:0000259" key="1">
    <source>
        <dbReference type="Pfam" id="PF01266"/>
    </source>
</evidence>
<dbReference type="HOGENOM" id="CLU_024775_3_1_2"/>
<dbReference type="Pfam" id="PF04324">
    <property type="entry name" value="Fer2_BFD"/>
    <property type="match status" value="1"/>
</dbReference>
<dbReference type="Gene3D" id="1.10.10.1100">
    <property type="entry name" value="BFD-like [2Fe-2S]-binding domain"/>
    <property type="match status" value="1"/>
</dbReference>